<dbReference type="InterPro" id="IPR002893">
    <property type="entry name" value="Znf_MYND"/>
</dbReference>
<feature type="domain" description="MYND-type" evidence="8">
    <location>
        <begin position="272"/>
        <end position="310"/>
    </location>
</feature>
<keyword evidence="10" id="KW-1185">Reference proteome</keyword>
<dbReference type="PROSITE" id="PS01360">
    <property type="entry name" value="ZF_MYND_1"/>
    <property type="match status" value="1"/>
</dbReference>
<evidence type="ECO:0000313" key="10">
    <source>
        <dbReference type="Proteomes" id="UP000606786"/>
    </source>
</evidence>
<dbReference type="GO" id="GO:0042826">
    <property type="term" value="F:histone deacetylase binding"/>
    <property type="evidence" value="ECO:0007669"/>
    <property type="project" value="TreeGrafter"/>
</dbReference>
<evidence type="ECO:0000256" key="4">
    <source>
        <dbReference type="ARBA" id="ARBA00022723"/>
    </source>
</evidence>
<dbReference type="PANTHER" id="PTHR46165:SF6">
    <property type="entry name" value="SET AND MYND DOMAIN-CONTAINING PROTEIN 4-LIKE PROTEIN"/>
    <property type="match status" value="1"/>
</dbReference>
<dbReference type="PANTHER" id="PTHR46165">
    <property type="entry name" value="SET AND MYND DOMAIN-CONTAINING PROTEIN 4"/>
    <property type="match status" value="1"/>
</dbReference>
<dbReference type="GO" id="GO:0008168">
    <property type="term" value="F:methyltransferase activity"/>
    <property type="evidence" value="ECO:0007669"/>
    <property type="project" value="UniProtKB-KW"/>
</dbReference>
<comment type="caution">
    <text evidence="9">The sequence shown here is derived from an EMBL/GenBank/DDBJ whole genome shotgun (WGS) entry which is preliminary data.</text>
</comment>
<keyword evidence="5 7" id="KW-0863">Zinc-finger</keyword>
<organism evidence="9 10">
    <name type="scientific">Ceratitis capitata</name>
    <name type="common">Mediterranean fruit fly</name>
    <name type="synonym">Tephritis capitata</name>
    <dbReference type="NCBI Taxonomy" id="7213"/>
    <lineage>
        <taxon>Eukaryota</taxon>
        <taxon>Metazoa</taxon>
        <taxon>Ecdysozoa</taxon>
        <taxon>Arthropoda</taxon>
        <taxon>Hexapoda</taxon>
        <taxon>Insecta</taxon>
        <taxon>Pterygota</taxon>
        <taxon>Neoptera</taxon>
        <taxon>Endopterygota</taxon>
        <taxon>Diptera</taxon>
        <taxon>Brachycera</taxon>
        <taxon>Muscomorpha</taxon>
        <taxon>Tephritoidea</taxon>
        <taxon>Tephritidae</taxon>
        <taxon>Ceratitis</taxon>
        <taxon>Ceratitis</taxon>
    </lineage>
</organism>
<sequence>MHRIPLILPSPSAYWDTNMPEYRLLRNTLNAENIEETEKFLSILDNEAEEFLISYNSTAEERLKCAIQLLQSVNFVQGLRLLNNNIMRASKDSKSYLQALRHRGSWLLKQFELEAGINDFTMFLYLNEQNQDYEELCEVHGLITISSYVIRHYEMTKKHLHAYNKYKAKLPEEFFKKRFEIIDLNIRSFEHEFDNFDHVIPKCDISWQDLPYQGFNINKNIEQMSSACCYVEYLHKNNLVSRVVSNVDLPKASIVLLEKPLSINMNVSLVQCEFCLYHSNNIYTCLECRYKTYCSLKCIENDKDMHQYECPAYKNLLLHILDARDLYRLFVKLSIHLNNSTFASKVFRNVTSAAEVLDIIERNSETEEDYQMNSFMGILRDRPNYSKLHRMQYSTLVATAFRLSLFIESKTNIVDIFFQKLQIPKAEKNCINRCHIDASSLQLTFKQF</sequence>
<keyword evidence="4" id="KW-0479">Metal-binding</keyword>
<evidence type="ECO:0000256" key="7">
    <source>
        <dbReference type="PROSITE-ProRule" id="PRU00134"/>
    </source>
</evidence>
<protein>
    <submittedName>
        <fullName evidence="9">(Mediterranean fruit fly) hypothetical protein</fullName>
    </submittedName>
</protein>
<dbReference type="GO" id="GO:0008270">
    <property type="term" value="F:zinc ion binding"/>
    <property type="evidence" value="ECO:0007669"/>
    <property type="project" value="UniProtKB-KW"/>
</dbReference>
<dbReference type="GO" id="GO:0032259">
    <property type="term" value="P:methylation"/>
    <property type="evidence" value="ECO:0007669"/>
    <property type="project" value="UniProtKB-KW"/>
</dbReference>
<evidence type="ECO:0000256" key="3">
    <source>
        <dbReference type="ARBA" id="ARBA00022691"/>
    </source>
</evidence>
<evidence type="ECO:0000256" key="2">
    <source>
        <dbReference type="ARBA" id="ARBA00022679"/>
    </source>
</evidence>
<dbReference type="AlphaFoldDB" id="A0A811UBQ7"/>
<dbReference type="EMBL" id="CAJHJT010000001">
    <property type="protein sequence ID" value="CAD6995506.1"/>
    <property type="molecule type" value="Genomic_DNA"/>
</dbReference>
<keyword evidence="3" id="KW-0949">S-adenosyl-L-methionine</keyword>
<dbReference type="GO" id="GO:0005737">
    <property type="term" value="C:cytoplasm"/>
    <property type="evidence" value="ECO:0007669"/>
    <property type="project" value="TreeGrafter"/>
</dbReference>
<dbReference type="OrthoDB" id="62495at2759"/>
<dbReference type="SUPFAM" id="SSF144232">
    <property type="entry name" value="HIT/MYND zinc finger-like"/>
    <property type="match status" value="1"/>
</dbReference>
<keyword evidence="1" id="KW-0489">Methyltransferase</keyword>
<keyword evidence="2" id="KW-0808">Transferase</keyword>
<accession>A0A811UBQ7</accession>
<dbReference type="InterPro" id="IPR052097">
    <property type="entry name" value="SET-MYND_domain_protein"/>
</dbReference>
<reference evidence="9" key="1">
    <citation type="submission" date="2020-11" db="EMBL/GenBank/DDBJ databases">
        <authorList>
            <person name="Whitehead M."/>
        </authorList>
    </citation>
    <scope>NUCLEOTIDE SEQUENCE</scope>
    <source>
        <strain evidence="9">EGII</strain>
    </source>
</reference>
<evidence type="ECO:0000256" key="1">
    <source>
        <dbReference type="ARBA" id="ARBA00022603"/>
    </source>
</evidence>
<evidence type="ECO:0000256" key="6">
    <source>
        <dbReference type="ARBA" id="ARBA00022833"/>
    </source>
</evidence>
<name>A0A811UBQ7_CERCA</name>
<keyword evidence="6" id="KW-0862">Zinc</keyword>
<gene>
    <name evidence="9" type="ORF">CCAP1982_LOCUS4219</name>
</gene>
<dbReference type="PROSITE" id="PS50865">
    <property type="entry name" value="ZF_MYND_2"/>
    <property type="match status" value="1"/>
</dbReference>
<evidence type="ECO:0000256" key="5">
    <source>
        <dbReference type="ARBA" id="ARBA00022771"/>
    </source>
</evidence>
<dbReference type="Proteomes" id="UP000606786">
    <property type="component" value="Unassembled WGS sequence"/>
</dbReference>
<evidence type="ECO:0000259" key="8">
    <source>
        <dbReference type="PROSITE" id="PS50865"/>
    </source>
</evidence>
<dbReference type="GO" id="GO:0005634">
    <property type="term" value="C:nucleus"/>
    <property type="evidence" value="ECO:0007669"/>
    <property type="project" value="TreeGrafter"/>
</dbReference>
<proteinExistence type="predicted"/>
<evidence type="ECO:0000313" key="9">
    <source>
        <dbReference type="EMBL" id="CAD6995506.1"/>
    </source>
</evidence>